<sequence length="46" mass="5341">MEYVFSYLAKLTNLTKTFPISHFKGVKVKTYFSYLCVLNKNDFGAL</sequence>
<protein>
    <submittedName>
        <fullName evidence="1">Uncharacterized protein</fullName>
    </submittedName>
</protein>
<dbReference type="EMBL" id="FOAF01000014">
    <property type="protein sequence ID" value="SEM49070.1"/>
    <property type="molecule type" value="Genomic_DNA"/>
</dbReference>
<organism evidence="1 2">
    <name type="scientific">Olivibacter domesticus</name>
    <name type="common">Pseudosphingobacterium domesticum</name>
    <dbReference type="NCBI Taxonomy" id="407022"/>
    <lineage>
        <taxon>Bacteria</taxon>
        <taxon>Pseudomonadati</taxon>
        <taxon>Bacteroidota</taxon>
        <taxon>Sphingobacteriia</taxon>
        <taxon>Sphingobacteriales</taxon>
        <taxon>Sphingobacteriaceae</taxon>
        <taxon>Olivibacter</taxon>
    </lineage>
</organism>
<evidence type="ECO:0000313" key="2">
    <source>
        <dbReference type="Proteomes" id="UP000199421"/>
    </source>
</evidence>
<keyword evidence="2" id="KW-1185">Reference proteome</keyword>
<reference evidence="2" key="1">
    <citation type="submission" date="2016-10" db="EMBL/GenBank/DDBJ databases">
        <authorList>
            <person name="Varghese N."/>
            <person name="Submissions S."/>
        </authorList>
    </citation>
    <scope>NUCLEOTIDE SEQUENCE [LARGE SCALE GENOMIC DNA]</scope>
    <source>
        <strain evidence="2">DSM 18733</strain>
    </source>
</reference>
<proteinExistence type="predicted"/>
<dbReference type="STRING" id="407022.SAMN05661044_05311"/>
<name>A0A1H7YSM9_OLID1</name>
<accession>A0A1H7YSM9</accession>
<gene>
    <name evidence="1" type="ORF">SAMN05661044_05311</name>
</gene>
<dbReference type="AlphaFoldDB" id="A0A1H7YSM9"/>
<evidence type="ECO:0000313" key="1">
    <source>
        <dbReference type="EMBL" id="SEM49070.1"/>
    </source>
</evidence>
<dbReference type="Proteomes" id="UP000199421">
    <property type="component" value="Unassembled WGS sequence"/>
</dbReference>